<evidence type="ECO:0000256" key="1">
    <source>
        <dbReference type="ARBA" id="ARBA00022553"/>
    </source>
</evidence>
<dbReference type="Proteomes" id="UP000440694">
    <property type="component" value="Unassembled WGS sequence"/>
</dbReference>
<name>A0A6I3KED3_9HYPH</name>
<dbReference type="Gene3D" id="3.40.50.2300">
    <property type="match status" value="1"/>
</dbReference>
<proteinExistence type="predicted"/>
<evidence type="ECO:0000313" key="5">
    <source>
        <dbReference type="Proteomes" id="UP000440694"/>
    </source>
</evidence>
<evidence type="ECO:0000313" key="4">
    <source>
        <dbReference type="EMBL" id="MTD92908.1"/>
    </source>
</evidence>
<evidence type="ECO:0000256" key="2">
    <source>
        <dbReference type="PROSITE-ProRule" id="PRU00169"/>
    </source>
</evidence>
<dbReference type="AlphaFoldDB" id="A0A6I3KED3"/>
<dbReference type="GO" id="GO:0000160">
    <property type="term" value="P:phosphorelay signal transduction system"/>
    <property type="evidence" value="ECO:0007669"/>
    <property type="project" value="InterPro"/>
</dbReference>
<feature type="modified residue" description="4-aspartylphosphate" evidence="2">
    <location>
        <position position="59"/>
    </location>
</feature>
<dbReference type="InterPro" id="IPR050595">
    <property type="entry name" value="Bact_response_regulator"/>
</dbReference>
<dbReference type="SUPFAM" id="SSF52172">
    <property type="entry name" value="CheY-like"/>
    <property type="match status" value="1"/>
</dbReference>
<organism evidence="4 5">
    <name type="scientific">Hyphomicrobium album</name>
    <dbReference type="NCBI Taxonomy" id="2665159"/>
    <lineage>
        <taxon>Bacteria</taxon>
        <taxon>Pseudomonadati</taxon>
        <taxon>Pseudomonadota</taxon>
        <taxon>Alphaproteobacteria</taxon>
        <taxon>Hyphomicrobiales</taxon>
        <taxon>Hyphomicrobiaceae</taxon>
        <taxon>Hyphomicrobium</taxon>
    </lineage>
</organism>
<dbReference type="Pfam" id="PF00072">
    <property type="entry name" value="Response_reg"/>
    <property type="match status" value="1"/>
</dbReference>
<dbReference type="PROSITE" id="PS50110">
    <property type="entry name" value="RESPONSE_REGULATORY"/>
    <property type="match status" value="1"/>
</dbReference>
<sequence length="123" mass="12714">MTEALTGKRVLVLEDEPLIAMVLVDILEEAGCTVVGPAHDADQAAKLIAENAIDVAVLDVNLGSGRTSATIADSLKSVGTPFVFATGYGEQGLRIADRGHLRVDKPYCGPTIIATVVAALKAA</sequence>
<protein>
    <submittedName>
        <fullName evidence="4">Response regulator</fullName>
    </submittedName>
</protein>
<feature type="domain" description="Response regulatory" evidence="3">
    <location>
        <begin position="9"/>
        <end position="120"/>
    </location>
</feature>
<evidence type="ECO:0000259" key="3">
    <source>
        <dbReference type="PROSITE" id="PS50110"/>
    </source>
</evidence>
<dbReference type="InterPro" id="IPR011006">
    <property type="entry name" value="CheY-like_superfamily"/>
</dbReference>
<dbReference type="PANTHER" id="PTHR44591:SF24">
    <property type="entry name" value="PROTEIN-GLUTAMATE METHYLESTERASE_PROTEIN-GLUTAMINE GLUTAMINASE 1"/>
    <property type="match status" value="1"/>
</dbReference>
<reference evidence="4 5" key="1">
    <citation type="submission" date="2019-11" db="EMBL/GenBank/DDBJ databases">
        <title>Identification of a novel strain.</title>
        <authorList>
            <person name="Xu Q."/>
            <person name="Wang G."/>
        </authorList>
    </citation>
    <scope>NUCLEOTIDE SEQUENCE [LARGE SCALE GENOMIC DNA]</scope>
    <source>
        <strain evidence="5">xq</strain>
    </source>
</reference>
<keyword evidence="5" id="KW-1185">Reference proteome</keyword>
<comment type="caution">
    <text evidence="4">The sequence shown here is derived from an EMBL/GenBank/DDBJ whole genome shotgun (WGS) entry which is preliminary data.</text>
</comment>
<dbReference type="EMBL" id="WMBQ01000001">
    <property type="protein sequence ID" value="MTD92908.1"/>
    <property type="molecule type" value="Genomic_DNA"/>
</dbReference>
<gene>
    <name evidence="4" type="ORF">GIW81_01010</name>
</gene>
<dbReference type="RefSeq" id="WP_154737498.1">
    <property type="nucleotide sequence ID" value="NZ_WMBQ01000001.1"/>
</dbReference>
<dbReference type="InterPro" id="IPR001789">
    <property type="entry name" value="Sig_transdc_resp-reg_receiver"/>
</dbReference>
<keyword evidence="1 2" id="KW-0597">Phosphoprotein</keyword>
<dbReference type="PANTHER" id="PTHR44591">
    <property type="entry name" value="STRESS RESPONSE REGULATOR PROTEIN 1"/>
    <property type="match status" value="1"/>
</dbReference>
<dbReference type="SMART" id="SM00448">
    <property type="entry name" value="REC"/>
    <property type="match status" value="1"/>
</dbReference>
<accession>A0A6I3KED3</accession>